<sequence length="80" mass="9025">QICQTELSNVDFALRKSSEEKDSLETFKQWLPDQPDQAIIVRACDRLKKLGILVDGKQFTQKGKDIAQLPDFGTLELSTS</sequence>
<evidence type="ECO:0000313" key="3">
    <source>
        <dbReference type="EMBL" id="CAF4996308.1"/>
    </source>
</evidence>
<dbReference type="Proteomes" id="UP000681967">
    <property type="component" value="Unassembled WGS sequence"/>
</dbReference>
<dbReference type="AlphaFoldDB" id="A0A8S3CBY4"/>
<accession>A0A8S3CBY4</accession>
<dbReference type="EMBL" id="CAJOBH010109329">
    <property type="protein sequence ID" value="CAF4653465.1"/>
    <property type="molecule type" value="Genomic_DNA"/>
</dbReference>
<feature type="non-terminal residue" evidence="2">
    <location>
        <position position="80"/>
    </location>
</feature>
<protein>
    <submittedName>
        <fullName evidence="2">Uncharacterized protein</fullName>
    </submittedName>
</protein>
<dbReference type="Proteomes" id="UP000676336">
    <property type="component" value="Unassembled WGS sequence"/>
</dbReference>
<name>A0A8S3CBY4_9BILA</name>
<dbReference type="Proteomes" id="UP000681720">
    <property type="component" value="Unassembled WGS sequence"/>
</dbReference>
<proteinExistence type="predicted"/>
<gene>
    <name evidence="1" type="ORF">BYL167_LOCUS42277</name>
    <name evidence="3" type="ORF">GIL414_LOCUS56962</name>
    <name evidence="2" type="ORF">SMN809_LOCUS52144</name>
</gene>
<reference evidence="2" key="1">
    <citation type="submission" date="2021-02" db="EMBL/GenBank/DDBJ databases">
        <authorList>
            <person name="Nowell W R."/>
        </authorList>
    </citation>
    <scope>NUCLEOTIDE SEQUENCE</scope>
</reference>
<evidence type="ECO:0000313" key="2">
    <source>
        <dbReference type="EMBL" id="CAF4909208.1"/>
    </source>
</evidence>
<evidence type="ECO:0000313" key="1">
    <source>
        <dbReference type="EMBL" id="CAF4653465.1"/>
    </source>
</evidence>
<feature type="non-terminal residue" evidence="2">
    <location>
        <position position="1"/>
    </location>
</feature>
<dbReference type="EMBL" id="CAJOBI010176352">
    <property type="protein sequence ID" value="CAF4909208.1"/>
    <property type="molecule type" value="Genomic_DNA"/>
</dbReference>
<organism evidence="2 4">
    <name type="scientific">Rotaria magnacalcarata</name>
    <dbReference type="NCBI Taxonomy" id="392030"/>
    <lineage>
        <taxon>Eukaryota</taxon>
        <taxon>Metazoa</taxon>
        <taxon>Spiralia</taxon>
        <taxon>Gnathifera</taxon>
        <taxon>Rotifera</taxon>
        <taxon>Eurotatoria</taxon>
        <taxon>Bdelloidea</taxon>
        <taxon>Philodinida</taxon>
        <taxon>Philodinidae</taxon>
        <taxon>Rotaria</taxon>
    </lineage>
</organism>
<evidence type="ECO:0000313" key="4">
    <source>
        <dbReference type="Proteomes" id="UP000676336"/>
    </source>
</evidence>
<dbReference type="EMBL" id="CAJOBJ010205763">
    <property type="protein sequence ID" value="CAF4996308.1"/>
    <property type="molecule type" value="Genomic_DNA"/>
</dbReference>
<comment type="caution">
    <text evidence="2">The sequence shown here is derived from an EMBL/GenBank/DDBJ whole genome shotgun (WGS) entry which is preliminary data.</text>
</comment>